<reference evidence="2" key="2">
    <citation type="submission" date="2001-10" db="EMBL/GenBank/DDBJ databases">
        <authorList>
            <person name="Stapleton M."/>
            <person name="Brokstein P."/>
            <person name="Hong L."/>
            <person name="Agbayani A."/>
            <person name="Carlson J."/>
            <person name="Champe M."/>
            <person name="Chavez C."/>
            <person name="Dorsett V."/>
            <person name="Farfan D."/>
            <person name="Frise E."/>
            <person name="George R."/>
            <person name="Gonzalez M."/>
            <person name="Guarin H."/>
            <person name="Li P."/>
            <person name="Liao G."/>
            <person name="Miranda A."/>
            <person name="Mungall C.J."/>
            <person name="Nunoo J."/>
            <person name="Pacleb J."/>
            <person name="Paragas V."/>
            <person name="Park S."/>
            <person name="Phouanenavong S."/>
            <person name="Wan K."/>
            <person name="Yu C."/>
            <person name="Lewis S.E."/>
            <person name="Rubin G.M."/>
            <person name="Celniker S."/>
        </authorList>
    </citation>
    <scope>NUCLEOTIDE SEQUENCE</scope>
    <source>
        <strain evidence="2">Berkeley</strain>
    </source>
</reference>
<reference evidence="5" key="5">
    <citation type="journal article" date="2002" name="Genome Biol.">
        <title>The transposable elements of the Drosophila melanogaster euchromatin: a genomics perspective.</title>
        <authorList>
            <person name="Kaminker J.S."/>
            <person name="Bergman C.M."/>
            <person name="Kronmiller B."/>
            <person name="Carlson J."/>
            <person name="Svirskas R."/>
            <person name="Patel S."/>
            <person name="Frise E."/>
            <person name="Wheeler D.A."/>
            <person name="Lewis S.E."/>
            <person name="Rubin G.M."/>
            <person name="Ashburner M."/>
            <person name="Celniker S.E."/>
        </authorList>
    </citation>
    <scope>NUCLEOTIDE SEQUENCE [LARGE SCALE GENOMIC DNA]</scope>
    <source>
        <strain evidence="5">Berkeley</strain>
    </source>
</reference>
<reference evidence="1 5" key="10">
    <citation type="journal article" date="2007" name="Science">
        <title>Sequence finishing and mapping of Drosophila melanogaster heterochromatin.</title>
        <authorList>
            <person name="Hoskins R.A."/>
            <person name="Carlson J.W."/>
            <person name="Kennedy C."/>
            <person name="Acevedo D."/>
            <person name="Evans-Holm M."/>
            <person name="Frise E."/>
            <person name="Wan K.H."/>
            <person name="Park S."/>
            <person name="Mendez-Lago M."/>
            <person name="Rossi F."/>
            <person name="Villasante A."/>
            <person name="Dimitri P."/>
            <person name="Karpen G.H."/>
            <person name="Celniker S.E."/>
        </authorList>
    </citation>
    <scope>NUCLEOTIDE SEQUENCE [LARGE SCALE GENOMIC DNA]</scope>
    <source>
        <strain evidence="5">Berkeley</strain>
    </source>
</reference>
<dbReference type="HOGENOM" id="CLU_128405_0_0_1"/>
<dbReference type="FlyBase" id="FBgn0030277">
    <property type="gene designation" value="CG1394"/>
</dbReference>
<evidence type="ECO:0000313" key="2">
    <source>
        <dbReference type="EMBL" id="AAL28253.1"/>
    </source>
</evidence>
<reference evidence="1" key="8">
    <citation type="submission" date="2006-08" db="EMBL/GenBank/DDBJ databases">
        <authorList>
            <person name="Celniker S."/>
            <person name="Carlson J."/>
            <person name="Wan K."/>
            <person name="Frise E."/>
            <person name="Hoskins R."/>
            <person name="Park S."/>
            <person name="Svirskas R."/>
            <person name="Rubin G."/>
        </authorList>
    </citation>
    <scope>NUCLEOTIDE SEQUENCE</scope>
</reference>
<dbReference type="OMA" id="FEPCIDN"/>
<dbReference type="UCSC" id="CG1394-RA">
    <property type="organism name" value="d. melanogaster"/>
</dbReference>
<evidence type="ECO:0000313" key="4">
    <source>
        <dbReference type="FlyBase" id="FBgn0030277"/>
    </source>
</evidence>
<dbReference type="Bgee" id="FBgn0030277">
    <property type="expression patterns" value="Expressed in early-mid elongation-stage spermatid (Drosophila) in testis and 39 other cell types or tissues"/>
</dbReference>
<reference evidence="5" key="4">
    <citation type="journal article" date="2002" name="Genome Biol.">
        <title>Annotation of the Drosophila melanogaster euchromatic genome: a systematic review.</title>
        <authorList>
            <person name="Misra S."/>
            <person name="Crosby M.A."/>
            <person name="Mungall C.J."/>
            <person name="Matthews B.B."/>
            <person name="Campbell K.S."/>
            <person name="Hradecky P."/>
            <person name="Huang Y."/>
            <person name="Kaminker J.S."/>
            <person name="Millburn G.H."/>
            <person name="Prochnik S.E."/>
            <person name="Smith C.D."/>
            <person name="Tupy J.L."/>
            <person name="Whitfied E.J."/>
            <person name="Bayraktaroglu L."/>
            <person name="Berman B.P."/>
            <person name="Bettencourt B.R."/>
            <person name="Celniker S.E."/>
            <person name="de Grey A.D."/>
            <person name="Drysdale R.A."/>
            <person name="Harris N.L."/>
            <person name="Richter J."/>
            <person name="Russo S."/>
            <person name="Schroeder A.J."/>
            <person name="Shu S.Q."/>
            <person name="Stapleton M."/>
            <person name="Yamada C."/>
            <person name="Ashburner M."/>
            <person name="Gelbart W.M."/>
            <person name="Rubin G.M."/>
            <person name="Lewis S.E."/>
        </authorList>
    </citation>
    <scope>GENOME REANNOTATION</scope>
    <source>
        <strain evidence="5">Berkeley</strain>
    </source>
</reference>
<reference evidence="1 5" key="1">
    <citation type="journal article" date="2000" name="Science">
        <title>The genome sequence of Drosophila melanogaster.</title>
        <authorList>
            <person name="Adams M.D."/>
            <person name="Celniker S.E."/>
            <person name="Holt R.A."/>
            <person name="Evans C.A."/>
            <person name="Gocayne J.D."/>
            <person name="Amanatides P.G."/>
            <person name="Scherer S.E."/>
            <person name="Li P.W."/>
            <person name="Hoskins R.A."/>
            <person name="Galle R.F."/>
            <person name="George R.A."/>
            <person name="Lewis S.E."/>
            <person name="Richards S."/>
            <person name="Ashburner M."/>
            <person name="Henderson S.N."/>
            <person name="Sutton G.G."/>
            <person name="Wortman J.R."/>
            <person name="Yandell M.D."/>
            <person name="Zhang Q."/>
            <person name="Chen L.X."/>
            <person name="Brandon R.C."/>
            <person name="Rogers Y.H."/>
            <person name="Blazej R.G."/>
            <person name="Champe M."/>
            <person name="Pfeiffer B.D."/>
            <person name="Wan K.H."/>
            <person name="Doyle C."/>
            <person name="Baxter E.G."/>
            <person name="Helt G."/>
            <person name="Nelson C.R."/>
            <person name="Gabor G.L."/>
            <person name="Abril J.F."/>
            <person name="Agbayani A."/>
            <person name="An H.J."/>
            <person name="Andrews-Pfannkoch C."/>
            <person name="Baldwin D."/>
            <person name="Ballew R.M."/>
            <person name="Basu A."/>
            <person name="Baxendale J."/>
            <person name="Bayraktaroglu L."/>
            <person name="Beasley E.M."/>
            <person name="Beeson K.Y."/>
            <person name="Benos P.V."/>
            <person name="Berman B.P."/>
            <person name="Bhandari D."/>
            <person name="Bolshakov S."/>
            <person name="Borkova D."/>
            <person name="Botchan M.R."/>
            <person name="Bouck J."/>
            <person name="Brokstein P."/>
            <person name="Brottier P."/>
            <person name="Burtis K.C."/>
            <person name="Busam D.A."/>
            <person name="Butler H."/>
            <person name="Cadieu E."/>
            <person name="Center A."/>
            <person name="Chandra I."/>
            <person name="Cherry J.M."/>
            <person name="Cawley S."/>
            <person name="Dahlke C."/>
            <person name="Davenport L.B."/>
            <person name="Davies P."/>
            <person name="de Pablos B."/>
            <person name="Delcher A."/>
            <person name="Deng Z."/>
            <person name="Mays A.D."/>
            <person name="Dew I."/>
            <person name="Dietz S.M."/>
            <person name="Dodson K."/>
            <person name="Doup L.E."/>
            <person name="Downes M."/>
            <person name="Dugan-Rocha S."/>
            <person name="Dunkov B.C."/>
            <person name="Dunn P."/>
            <person name="Durbin K.J."/>
            <person name="Evangelista C.C."/>
            <person name="Ferraz C."/>
            <person name="Ferriera S."/>
            <person name="Fleischmann W."/>
            <person name="Fosler C."/>
            <person name="Gabrielian A.E."/>
            <person name="Garg N.S."/>
            <person name="Gelbart W.M."/>
            <person name="Glasser K."/>
            <person name="Glodek A."/>
            <person name="Gong F."/>
            <person name="Gorrell J.H."/>
            <person name="Gu Z."/>
            <person name="Guan P."/>
            <person name="Harris M."/>
            <person name="Harris N.L."/>
            <person name="Harvey D."/>
            <person name="Heiman T.J."/>
            <person name="Hernandez J.R."/>
            <person name="Houck J."/>
            <person name="Hostin D."/>
            <person name="Houston K.A."/>
            <person name="Howland T.J."/>
            <person name="Wei M.H."/>
            <person name="Ibegwam C."/>
            <person name="Jalali M."/>
            <person name="Kalush F."/>
            <person name="Karpen G.H."/>
            <person name="Ke Z."/>
            <person name="Kennison J.A."/>
            <person name="Ketchum K.A."/>
            <person name="Kimmel B.E."/>
            <person name="Kodira C.D."/>
            <person name="Kraft C."/>
            <person name="Kravitz S."/>
            <person name="Kulp D."/>
            <person name="Lai Z."/>
            <person name="Lasko P."/>
            <person name="Lei Y."/>
            <person name="Levitsky A.A."/>
            <person name="Li J."/>
            <person name="Li Z."/>
            <person name="Liang Y."/>
            <person name="Lin X."/>
            <person name="Liu X."/>
            <person name="Mattei B."/>
            <person name="McIntosh T.C."/>
            <person name="McLeod M.P."/>
            <person name="McPherson D."/>
            <person name="Merkulov G."/>
            <person name="Milshina N.V."/>
            <person name="Mobarry C."/>
            <person name="Morris J."/>
            <person name="Moshrefi A."/>
            <person name="Mount S.M."/>
            <person name="Moy M."/>
            <person name="Murphy B."/>
            <person name="Murphy L."/>
            <person name="Muzny D.M."/>
            <person name="Nelson D.L."/>
            <person name="Nelson D.R."/>
            <person name="Nelson K.A."/>
            <person name="Nixon K."/>
            <person name="Nusskern D.R."/>
            <person name="Pacleb J.M."/>
            <person name="Palazzolo M."/>
            <person name="Pittman G.S."/>
            <person name="Pan S."/>
            <person name="Pollard J."/>
            <person name="Puri V."/>
            <person name="Reese M.G."/>
            <person name="Reinert K."/>
            <person name="Remington K."/>
            <person name="Saunders R.D."/>
            <person name="Scheeler F."/>
            <person name="Shen H."/>
            <person name="Shue B.C."/>
            <person name="Siden-Kiamos I."/>
            <person name="Simpson M."/>
            <person name="Skupski M.P."/>
            <person name="Smith T."/>
            <person name="Spier E."/>
            <person name="Spradling A.C."/>
            <person name="Stapleton M."/>
            <person name="Strong R."/>
            <person name="Sun E."/>
            <person name="Svirskas R."/>
            <person name="Tector C."/>
            <person name="Turner R."/>
            <person name="Venter E."/>
            <person name="Wang A.H."/>
            <person name="Wang X."/>
            <person name="Wang Z.Y."/>
            <person name="Wassarman D.A."/>
            <person name="Weinstock G.M."/>
            <person name="Weissenbach J."/>
            <person name="Williams S.M."/>
            <person name="WoodageT"/>
            <person name="Worley K.C."/>
            <person name="Wu D."/>
            <person name="Yang S."/>
            <person name="Yao Q.A."/>
            <person name="Ye J."/>
            <person name="Yeh R.F."/>
            <person name="Zaveri J.S."/>
            <person name="Zhan M."/>
            <person name="Zhang G."/>
            <person name="Zhao Q."/>
            <person name="Zheng L."/>
            <person name="Zheng X.H."/>
            <person name="Zhong F.N."/>
            <person name="Zhong W."/>
            <person name="Zhou X."/>
            <person name="Zhu S."/>
            <person name="Zhu X."/>
            <person name="Smith H.O."/>
            <person name="Gibbs R.A."/>
            <person name="Myers E.W."/>
            <person name="Rubin G.M."/>
            <person name="Venter J.C."/>
        </authorList>
    </citation>
    <scope>NUCLEOTIDE SEQUENCE [LARGE SCALE GENOMIC DNA]</scope>
    <source>
        <strain evidence="5">Berkeley</strain>
    </source>
</reference>
<name>Q9VZ18_DROME</name>
<dbReference type="PaxDb" id="7227-FBpp0073323"/>
<protein>
    <submittedName>
        <fullName evidence="2">GH14622p</fullName>
    </submittedName>
    <submittedName>
        <fullName evidence="1">Uncharacterized protein, isoform A</fullName>
    </submittedName>
    <submittedName>
        <fullName evidence="3">Uncharacterized protein, isoform B</fullName>
    </submittedName>
</protein>
<gene>
    <name evidence="1" type="primary">anon-WO0140519.177</name>
    <name evidence="1" type="synonym">BEST:GH24085</name>
    <name evidence="1" type="synonym">bs30g07.y1</name>
    <name evidence="1" type="synonym">Dmel\CG1394</name>
    <name evidence="1 4" type="ORF">CG1394</name>
    <name evidence="1" type="ORF">Dmel_CG1394</name>
</gene>
<dbReference type="GeneID" id="32059"/>
<reference evidence="5" key="3">
    <citation type="journal article" date="2002" name="Genome Biol.">
        <title>Finishing a whole-genome shotgun: release 3 of the Drosophila melanogaster euchromatic genome sequence.</title>
        <authorList>
            <person name="Celniker S.E."/>
            <person name="Wheeler D.A."/>
            <person name="Kronmiller B."/>
            <person name="Carlson J.W."/>
            <person name="Halpern A."/>
            <person name="Patel S."/>
            <person name="Adams M."/>
            <person name="Champe M."/>
            <person name="Dugan S.P."/>
            <person name="Frise E."/>
            <person name="Hodgson A."/>
            <person name="George R.A."/>
            <person name="Hoskins R.A."/>
            <person name="Laverty T."/>
            <person name="Muzny D.M."/>
            <person name="Nelson C.R."/>
            <person name="Pacleb J.M."/>
            <person name="Park S."/>
            <person name="Pfeiffer B.D."/>
            <person name="Richards S."/>
            <person name="Sodergren E.J."/>
            <person name="Svirskas R."/>
            <person name="Tabor P.E."/>
            <person name="Wan K."/>
            <person name="Stapleton M."/>
            <person name="Sutton G.G."/>
            <person name="Venter C."/>
            <person name="Weinstock G."/>
            <person name="Scherer S.E."/>
            <person name="Myers E.W."/>
            <person name="Gibbs R.A."/>
            <person name="Rubin G.M."/>
        </authorList>
    </citation>
    <scope>NUCLEOTIDE SEQUENCE [LARGE SCALE GENOMIC DNA]</scope>
    <source>
        <strain evidence="5">Berkeley</strain>
    </source>
</reference>
<dbReference type="EMBL" id="AE014298">
    <property type="protein sequence ID" value="AHN59585.1"/>
    <property type="molecule type" value="Genomic_DNA"/>
</dbReference>
<dbReference type="BioGRID-ORCS" id="32059">
    <property type="hits" value="0 hits in 1 CRISPR screen"/>
</dbReference>
<sequence>MSNSFSYWNGQPLNAPVYPQMGDFMQHSAAGAAAPPPLSATAAAPGLGSAGGLGGWPSQGAAQAHSMLPYAGGAGGMPAAMPGAMPGVMPGAMSGAMPGAMPGAMSCGMPITGAQHIVPPPVDRSIYGDIPGRNEPCIDNGEAFCAYNGMDMSMNYGGGSASKGGFW</sequence>
<dbReference type="IntAct" id="Q9VZ18">
    <property type="interactions" value="18"/>
</dbReference>
<evidence type="ECO:0000313" key="3">
    <source>
        <dbReference type="EMBL" id="AHN59585.1"/>
    </source>
</evidence>
<dbReference type="RefSeq" id="NP_572696.1">
    <property type="nucleotide sequence ID" value="NM_132468.3"/>
</dbReference>
<reference evidence="1" key="11">
    <citation type="journal article" date="2015" name="G3 (Bethesda)">
        <title>Gene Model Annotations for Drosophila melanogaster: Impact of High-Throughput Data.</title>
        <authorList>
            <consortium name="FlyBase Consortium"/>
            <person name="Matthews B.B."/>
            <person name="Dos Santos G."/>
            <person name="Crosby M.A."/>
            <person name="Emmert D.B."/>
            <person name="St Pierre S.E."/>
            <person name="Gramates L.S."/>
            <person name="Zhou P."/>
            <person name="Schroeder A.J."/>
            <person name="Falls K."/>
            <person name="Strelets V."/>
            <person name="Russo S.M."/>
            <person name="Gelbart W.M."/>
            <person name="null"/>
        </authorList>
    </citation>
    <scope>NUCLEOTIDE SEQUENCE</scope>
</reference>
<dbReference type="DNASU" id="32059"/>
<dbReference type="KEGG" id="dme:Dmel_CG1394"/>
<dbReference type="OrthoDB" id="7870868at2759"/>
<dbReference type="AGR" id="FB:FBgn0030277"/>
<dbReference type="EMBL" id="AE014298">
    <property type="protein sequence ID" value="AAF48013.1"/>
    <property type="molecule type" value="Genomic_DNA"/>
</dbReference>
<reference evidence="1 5" key="9">
    <citation type="journal article" date="2007" name="Science">
        <title>The Release 5.1 annotation of Drosophila melanogaster heterochromatin.</title>
        <authorList>
            <person name="Smith C.D."/>
            <person name="Shu S."/>
            <person name="Mungall C.J."/>
            <person name="Karpen G.H."/>
        </authorList>
    </citation>
    <scope>NUCLEOTIDE SEQUENCE [LARGE SCALE GENOMIC DNA]</scope>
    <source>
        <strain evidence="5">Berkeley</strain>
    </source>
</reference>
<reference evidence="1" key="12">
    <citation type="journal article" date="2015" name="G3 (Bethesda)">
        <title>Gene Model Annotations for Drosophila melanogaster: The Rule-Benders.</title>
        <authorList>
            <consortium name="FlyBase Consortium"/>
            <person name="Crosby M.A."/>
            <person name="Gramates L.S."/>
            <person name="Dos Santos G."/>
            <person name="Matthews B.B."/>
            <person name="St Pierre S.E."/>
            <person name="Zhou P."/>
            <person name="Schroeder A.J."/>
            <person name="Falls K."/>
            <person name="Emmert D.B."/>
            <person name="Russo S.M."/>
            <person name="Gelbart W.M."/>
            <person name="null"/>
        </authorList>
    </citation>
    <scope>NUCLEOTIDE SEQUENCE</scope>
</reference>
<evidence type="ECO:0000313" key="5">
    <source>
        <dbReference type="Proteomes" id="UP000000803"/>
    </source>
</evidence>
<reference evidence="1" key="14">
    <citation type="submission" date="2023-12" db="EMBL/GenBank/DDBJ databases">
        <authorList>
            <consortium name="FlyBase"/>
        </authorList>
    </citation>
    <scope>NUCLEOTIDE SEQUENCE</scope>
</reference>
<dbReference type="RefSeq" id="NP_001285115.1">
    <property type="nucleotide sequence ID" value="NM_001298186.1"/>
</dbReference>
<reference evidence="1" key="15">
    <citation type="submission" date="2024-06" db="EMBL/GenBank/DDBJ databases">
        <title>Drosophila melanogaster release 4 sequence.</title>
        <authorList>
            <consortium name="Berkeley Drosophila Genome Project"/>
            <person name="Celniker S."/>
            <person name="Carlson J."/>
            <person name="Wan K."/>
            <person name="Pfeiffer B."/>
            <person name="Frise E."/>
            <person name="George R."/>
            <person name="Hoskins R."/>
            <person name="Stapleton M."/>
            <person name="Pacleb J."/>
            <person name="Park S."/>
            <person name="Svirskas R."/>
            <person name="Smith E."/>
            <person name="Yu C."/>
            <person name="Rubin G."/>
        </authorList>
    </citation>
    <scope>NUCLEOTIDE SEQUENCE</scope>
</reference>
<dbReference type="AlphaFoldDB" id="Q9VZ18"/>
<dbReference type="Proteomes" id="UP000000803">
    <property type="component" value="Chromosome X"/>
</dbReference>
<keyword evidence="5" id="KW-1185">Reference proteome</keyword>
<dbReference type="VEuPathDB" id="VectorBase:FBgn0030277"/>
<proteinExistence type="evidence at transcript level"/>
<accession>Q9VZ18</accession>
<dbReference type="STRING" id="7227.FBpp0312026"/>
<organism evidence="1 5">
    <name type="scientific">Drosophila melanogaster</name>
    <name type="common">Fruit fly</name>
    <dbReference type="NCBI Taxonomy" id="7227"/>
    <lineage>
        <taxon>Eukaryota</taxon>
        <taxon>Metazoa</taxon>
        <taxon>Ecdysozoa</taxon>
        <taxon>Arthropoda</taxon>
        <taxon>Hexapoda</taxon>
        <taxon>Insecta</taxon>
        <taxon>Pterygota</taxon>
        <taxon>Neoptera</taxon>
        <taxon>Endopterygota</taxon>
        <taxon>Diptera</taxon>
        <taxon>Brachycera</taxon>
        <taxon>Muscomorpha</taxon>
        <taxon>Ephydroidea</taxon>
        <taxon>Drosophilidae</taxon>
        <taxon>Drosophila</taxon>
        <taxon>Sophophora</taxon>
    </lineage>
</organism>
<reference evidence="1 5" key="7">
    <citation type="journal article" date="2005" name="PLoS Comput. Biol.">
        <title>Combined evidence annotation of transposable elements in genome sequences.</title>
        <authorList>
            <person name="Quesneville H."/>
            <person name="Bergman C.M."/>
            <person name="Andrieu O."/>
            <person name="Autard D."/>
            <person name="Nouaud D."/>
            <person name="Ashburner M."/>
            <person name="Anxolabehere D."/>
        </authorList>
    </citation>
    <scope>NUCLEOTIDE SEQUENCE [LARGE SCALE GENOMIC DNA]</scope>
    <source>
        <strain evidence="5">Berkeley</strain>
    </source>
</reference>
<reference evidence="1 5" key="6">
    <citation type="journal article" date="2002" name="Genome Biol.">
        <title>Heterochromatic sequences in a Drosophila whole-genome shotgun assembly.</title>
        <authorList>
            <person name="Hoskins R.A."/>
            <person name="Smith C.D."/>
            <person name="Carlson J.W."/>
            <person name="Carvalho A.B."/>
            <person name="Halpern A."/>
            <person name="Kaminker J.S."/>
            <person name="Kennedy C."/>
            <person name="Mungall C.J."/>
            <person name="Sullivan B.A."/>
            <person name="Sutton G.G."/>
            <person name="Yasuhara J.C."/>
            <person name="Wakimoto B.T."/>
            <person name="Myers E.W."/>
            <person name="Celniker S.E."/>
            <person name="Rubin G.M."/>
            <person name="Karpen G.H."/>
        </authorList>
    </citation>
    <scope>NUCLEOTIDE SEQUENCE [LARGE SCALE GENOMIC DNA]</scope>
    <source>
        <strain evidence="5">Berkeley</strain>
    </source>
</reference>
<reference evidence="1" key="13">
    <citation type="journal article" date="2015" name="Genome Res.">
        <title>The Release 6 reference sequence of the Drosophila melanogaster genome.</title>
        <authorList>
            <person name="Hoskins R.A."/>
            <person name="Carlson J.W."/>
            <person name="Wan K.H."/>
            <person name="Park S."/>
            <person name="Mendez I."/>
            <person name="Galle S.E."/>
            <person name="Booth B.W."/>
            <person name="Pfeiffer B.D."/>
            <person name="George R.A."/>
            <person name="Svirskas R."/>
            <person name="Krzywinski M."/>
            <person name="Schein J."/>
            <person name="Accardo M.C."/>
            <person name="Damia E."/>
            <person name="Messina G."/>
            <person name="Mendez-Lago M."/>
            <person name="de Pablos B."/>
            <person name="Demakova O.V."/>
            <person name="Andreyeva E.N."/>
            <person name="Boldyreva L.V."/>
            <person name="Marra M."/>
            <person name="Carvalho A.B."/>
            <person name="Dimitri P."/>
            <person name="Villasante A."/>
            <person name="Zhimulev I.F."/>
            <person name="Rubin G.M."/>
            <person name="Karpen G.H."/>
            <person name="Celniker S.E."/>
        </authorList>
    </citation>
    <scope>NUCLEOTIDE SEQUENCE</scope>
</reference>
<dbReference type="EMBL" id="AY060705">
    <property type="protein sequence ID" value="AAL28253.1"/>
    <property type="molecule type" value="mRNA"/>
</dbReference>
<evidence type="ECO:0000313" key="1">
    <source>
        <dbReference type="EMBL" id="AAF48013.1"/>
    </source>
</evidence>